<evidence type="ECO:0000313" key="7">
    <source>
        <dbReference type="Proteomes" id="UP001156641"/>
    </source>
</evidence>
<dbReference type="InterPro" id="IPR055438">
    <property type="entry name" value="AstE_AspA_cat"/>
</dbReference>
<sequence length="323" mass="34862">MTPGPPPADFAPVDSARPADLQAFPVHIATPDISAFRQGNTGIPGFTTHDSGLPGPHVVLVSLIHGNEIAGAAILAELLRAKFTPRRGKLTFGFANLAAFDRFNSQTPLASRHIEEDMNRVWDDLQLFGVRRSLELNRAREIRPLVDTADILLDLHTMLWPSNPVLLCGPTAQGRELALKLATPATVIADSGHAGGKRLIDYGRFSEATGILAEAGQHWEPAALSQTRATVRALLRQTGMLLAPPPPPAPITFAQVTHTITARTNRFVFLRSFQGGEIIPAADTLIAHDGDTEIRTPYDSCMLVMPSLRVSLGHTAVRLARLA</sequence>
<dbReference type="SUPFAM" id="SSF53187">
    <property type="entry name" value="Zn-dependent exopeptidases"/>
    <property type="match status" value="1"/>
</dbReference>
<name>A0ABQ6A7V3_9PROT</name>
<accession>A0ABQ6A7V3</accession>
<keyword evidence="3" id="KW-0378">Hydrolase</keyword>
<proteinExistence type="predicted"/>
<evidence type="ECO:0000256" key="2">
    <source>
        <dbReference type="ARBA" id="ARBA00022723"/>
    </source>
</evidence>
<evidence type="ECO:0000256" key="1">
    <source>
        <dbReference type="ARBA" id="ARBA00001947"/>
    </source>
</evidence>
<evidence type="ECO:0000256" key="3">
    <source>
        <dbReference type="ARBA" id="ARBA00022801"/>
    </source>
</evidence>
<evidence type="ECO:0000259" key="5">
    <source>
        <dbReference type="Pfam" id="PF24827"/>
    </source>
</evidence>
<dbReference type="Proteomes" id="UP001156641">
    <property type="component" value="Unassembled WGS sequence"/>
</dbReference>
<protein>
    <submittedName>
        <fullName evidence="6">Succinylglutamate desuccinylase</fullName>
    </submittedName>
</protein>
<organism evidence="6 7">
    <name type="scientific">Acidocella aquatica</name>
    <dbReference type="NCBI Taxonomy" id="1922313"/>
    <lineage>
        <taxon>Bacteria</taxon>
        <taxon>Pseudomonadati</taxon>
        <taxon>Pseudomonadota</taxon>
        <taxon>Alphaproteobacteria</taxon>
        <taxon>Acetobacterales</taxon>
        <taxon>Acidocellaceae</taxon>
        <taxon>Acidocella</taxon>
    </lineage>
</organism>
<evidence type="ECO:0000313" key="6">
    <source>
        <dbReference type="EMBL" id="GLR67378.1"/>
    </source>
</evidence>
<comment type="caution">
    <text evidence="6">The sequence shown here is derived from an EMBL/GenBank/DDBJ whole genome shotgun (WGS) entry which is preliminary data.</text>
</comment>
<keyword evidence="2" id="KW-0479">Metal-binding</keyword>
<keyword evidence="4" id="KW-0862">Zinc</keyword>
<dbReference type="Pfam" id="PF24827">
    <property type="entry name" value="AstE_AspA_cat"/>
    <property type="match status" value="1"/>
</dbReference>
<reference evidence="7" key="1">
    <citation type="journal article" date="2019" name="Int. J. Syst. Evol. Microbiol.">
        <title>The Global Catalogue of Microorganisms (GCM) 10K type strain sequencing project: providing services to taxonomists for standard genome sequencing and annotation.</title>
        <authorList>
            <consortium name="The Broad Institute Genomics Platform"/>
            <consortium name="The Broad Institute Genome Sequencing Center for Infectious Disease"/>
            <person name="Wu L."/>
            <person name="Ma J."/>
        </authorList>
    </citation>
    <scope>NUCLEOTIDE SEQUENCE [LARGE SCALE GENOMIC DNA]</scope>
    <source>
        <strain evidence="7">NBRC 112502</strain>
    </source>
</reference>
<evidence type="ECO:0000256" key="4">
    <source>
        <dbReference type="ARBA" id="ARBA00022833"/>
    </source>
</evidence>
<feature type="domain" description="Succinylglutamate desuccinylase/Aspartoacylase catalytic" evidence="5">
    <location>
        <begin position="54"/>
        <end position="236"/>
    </location>
</feature>
<keyword evidence="7" id="KW-1185">Reference proteome</keyword>
<dbReference type="Gene3D" id="3.40.630.10">
    <property type="entry name" value="Zn peptidases"/>
    <property type="match status" value="1"/>
</dbReference>
<dbReference type="EMBL" id="BSOS01000065">
    <property type="protein sequence ID" value="GLR67378.1"/>
    <property type="molecule type" value="Genomic_DNA"/>
</dbReference>
<gene>
    <name evidence="6" type="ORF">GCM10010909_20590</name>
</gene>
<comment type="cofactor">
    <cofactor evidence="1">
        <name>Zn(2+)</name>
        <dbReference type="ChEBI" id="CHEBI:29105"/>
    </cofactor>
</comment>